<dbReference type="EC" id="2.7.7.65" evidence="4"/>
<dbReference type="PANTHER" id="PTHR44757">
    <property type="entry name" value="DIGUANYLATE CYCLASE DGCP"/>
    <property type="match status" value="1"/>
</dbReference>
<dbReference type="RefSeq" id="WP_162368102.1">
    <property type="nucleotide sequence ID" value="NZ_WUBS01000018.1"/>
</dbReference>
<evidence type="ECO:0000256" key="3">
    <source>
        <dbReference type="ARBA" id="ARBA00004665"/>
    </source>
</evidence>
<evidence type="ECO:0000259" key="14">
    <source>
        <dbReference type="PROSITE" id="PS50887"/>
    </source>
</evidence>
<keyword evidence="5" id="KW-1003">Cell membrane</keyword>
<feature type="transmembrane region" description="Helical" evidence="10">
    <location>
        <begin position="12"/>
        <end position="37"/>
    </location>
</feature>
<dbReference type="CDD" id="cd01949">
    <property type="entry name" value="GGDEF"/>
    <property type="match status" value="1"/>
</dbReference>
<dbReference type="Gene3D" id="3.30.450.20">
    <property type="entry name" value="PAS domain"/>
    <property type="match status" value="3"/>
</dbReference>
<evidence type="ECO:0000259" key="13">
    <source>
        <dbReference type="PROSITE" id="PS50883"/>
    </source>
</evidence>
<dbReference type="PROSITE" id="PS50883">
    <property type="entry name" value="EAL"/>
    <property type="match status" value="1"/>
</dbReference>
<dbReference type="PROSITE" id="PS50887">
    <property type="entry name" value="GGDEF"/>
    <property type="match status" value="1"/>
</dbReference>
<dbReference type="Proteomes" id="UP000461443">
    <property type="component" value="Unassembled WGS sequence"/>
</dbReference>
<dbReference type="Pfam" id="PF08448">
    <property type="entry name" value="PAS_4"/>
    <property type="match status" value="1"/>
</dbReference>
<feature type="transmembrane region" description="Helical" evidence="10">
    <location>
        <begin position="124"/>
        <end position="146"/>
    </location>
</feature>
<dbReference type="InterPro" id="IPR007895">
    <property type="entry name" value="MASE1"/>
</dbReference>
<sequence>MDANNATSASRSNGIGIFIAAVALLIFMLSVLCLNLNHHTDPLSPVWLSTAAMLAALFYCPWRYWPAMVIVGGLAIIAAYALMSSHTLDSLPLTGVSLAESALGAWLLKLMLNPRDPLDGIVPWLKFFLVGVLLVPSLGALAAGYFADAAQTDYLTFVPRWFTAEAIGILALTPVGLLCRRQALLQMIKQRSWLELLLMIALTLAISYFALRFLPFPFTYIILPLLIGAVRLPRFEAFGLFLVTTLALLIILGTGLINMDLPPSTKLAVILHIPLLMILIPAHAMAMAMYAFQLERGHISQSETRFRNAMEYSAIGMALVSLEGSWMQVNKALCRFLGYSAPELKKLSFQEITYADDLSSDLTQLNDLVNGHIESYTLEKRYIRSDGEIVWALLAVSLVRDQHDQPLYFISQIEDITEVKHNNIINQRLMERITLANEAGGVGIWEWDVEAKIMSWDKRMREIYAVQPAESVSYEYWLERILEEDRPLALQTLADSLEKHKPFLLGFRIRNPGDDIRHIRAYANTLMDENGRVERMLGVNLDMTGEVRLREALYEEKERLHITLDSIGDAVISVDRQLRVNFMNPVAENMTGWRQEKAHGRHIDGIMHISAGVDGPRLPMSMDHVSGAAHGALTIEQDFVLNNRKGTLFDIHYSCTPLKNLKGDVLGAVLVIKDVSESRQLLQQLSYNASHDVLTGLPNRASFKQHLDAALLAATREKRRHALVFIDLDRFKQINDSAGHAAGDALLLELGLLMQDNIRQYDCLARLGGDEFGLILTDCPLPEAQALAQRIIDAVNAYRFYWQDQLYRIGGSAGVTLISEDNFNAQEVMAQADTACYAAKHSGRGRVLSYEPPQPLAGAAARRATLSHERLLDMMGNDLINFQVEAVASPLARLSVDFFLLGFDIQAPALQAAGALPVPVSQDELTIAARAHDLSSAVDGWLLKQLFYGHGAAIGGQGIILALPLSVQGVCDPTITDELLSLGERHPQLNAQMLIISLDGKDFMDQYPAITRAIDPLRQYGYKIMLTQFGADLGVFNKLRAGQIDYIRLPDHFIGNVHCSQMDDIMVRVINGHVHRLQARSLAGPARLPATLDTLGNIGVDLATGETIGQRLPLSAMLDKGNFASR</sequence>
<feature type="transmembrane region" description="Helical" evidence="10">
    <location>
        <begin position="192"/>
        <end position="210"/>
    </location>
</feature>
<evidence type="ECO:0000313" key="16">
    <source>
        <dbReference type="Proteomes" id="UP000461443"/>
    </source>
</evidence>
<dbReference type="InterPro" id="IPR013655">
    <property type="entry name" value="PAS_fold_3"/>
</dbReference>
<dbReference type="SMART" id="SM00091">
    <property type="entry name" value="PAS"/>
    <property type="match status" value="3"/>
</dbReference>
<dbReference type="InterPro" id="IPR001610">
    <property type="entry name" value="PAC"/>
</dbReference>
<dbReference type="SUPFAM" id="SSF55073">
    <property type="entry name" value="Nucleotide cyclase"/>
    <property type="match status" value="1"/>
</dbReference>
<dbReference type="NCBIfam" id="TIGR00229">
    <property type="entry name" value="sensory_box"/>
    <property type="match status" value="2"/>
</dbReference>
<dbReference type="InterPro" id="IPR000700">
    <property type="entry name" value="PAS-assoc_C"/>
</dbReference>
<organism evidence="15 16">
    <name type="scientific">Acerihabitans arboris</name>
    <dbReference type="NCBI Taxonomy" id="2691583"/>
    <lineage>
        <taxon>Bacteria</taxon>
        <taxon>Pseudomonadati</taxon>
        <taxon>Pseudomonadota</taxon>
        <taxon>Gammaproteobacteria</taxon>
        <taxon>Enterobacterales</taxon>
        <taxon>Pectobacteriaceae</taxon>
        <taxon>Acerihabitans</taxon>
    </lineage>
</organism>
<feature type="transmembrane region" description="Helical" evidence="10">
    <location>
        <begin position="312"/>
        <end position="329"/>
    </location>
</feature>
<reference evidence="15 16" key="2">
    <citation type="submission" date="2020-02" db="EMBL/GenBank/DDBJ databases">
        <title>The new genus of Enterobacteriales.</title>
        <authorList>
            <person name="Kim I.S."/>
        </authorList>
    </citation>
    <scope>NUCLEOTIDE SEQUENCE [LARGE SCALE GENOMIC DNA]</scope>
    <source>
        <strain evidence="15 16">SAP-6</strain>
    </source>
</reference>
<comment type="cofactor">
    <cofactor evidence="1">
        <name>Mg(2+)</name>
        <dbReference type="ChEBI" id="CHEBI:18420"/>
    </cofactor>
</comment>
<dbReference type="InterPro" id="IPR001633">
    <property type="entry name" value="EAL_dom"/>
</dbReference>
<comment type="pathway">
    <text evidence="3">Purine metabolism; 3',5'-cyclic di-GMP biosynthesis.</text>
</comment>
<dbReference type="PROSITE" id="PS50112">
    <property type="entry name" value="PAS"/>
    <property type="match status" value="2"/>
</dbReference>
<feature type="domain" description="PAC" evidence="12">
    <location>
        <begin position="503"/>
        <end position="555"/>
    </location>
</feature>
<dbReference type="InterPro" id="IPR029787">
    <property type="entry name" value="Nucleotide_cyclase"/>
</dbReference>
<name>A0A845SS91_9GAMM</name>
<dbReference type="InterPro" id="IPR000014">
    <property type="entry name" value="PAS"/>
</dbReference>
<dbReference type="InterPro" id="IPR035965">
    <property type="entry name" value="PAS-like_dom_sf"/>
</dbReference>
<comment type="subcellular location">
    <subcellularLocation>
        <location evidence="2">Cell membrane</location>
        <topology evidence="2">Multi-pass membrane protein</topology>
    </subcellularLocation>
</comment>
<dbReference type="Gene3D" id="3.30.70.270">
    <property type="match status" value="1"/>
</dbReference>
<dbReference type="NCBIfam" id="NF007298">
    <property type="entry name" value="PRK09776.1"/>
    <property type="match status" value="1"/>
</dbReference>
<dbReference type="SUPFAM" id="SSF141868">
    <property type="entry name" value="EAL domain-like"/>
    <property type="match status" value="1"/>
</dbReference>
<proteinExistence type="predicted"/>
<dbReference type="Pfam" id="PF00990">
    <property type="entry name" value="GGDEF"/>
    <property type="match status" value="1"/>
</dbReference>
<dbReference type="InterPro" id="IPR035919">
    <property type="entry name" value="EAL_sf"/>
</dbReference>
<feature type="transmembrane region" description="Helical" evidence="10">
    <location>
        <begin position="269"/>
        <end position="292"/>
    </location>
</feature>
<evidence type="ECO:0000256" key="5">
    <source>
        <dbReference type="ARBA" id="ARBA00022475"/>
    </source>
</evidence>
<dbReference type="Pfam" id="PF08447">
    <property type="entry name" value="PAS_3"/>
    <property type="match status" value="1"/>
</dbReference>
<dbReference type="GO" id="GO:0052621">
    <property type="term" value="F:diguanylate cyclase activity"/>
    <property type="evidence" value="ECO:0007669"/>
    <property type="project" value="UniProtKB-EC"/>
</dbReference>
<dbReference type="Pfam" id="PF05231">
    <property type="entry name" value="MASE1"/>
    <property type="match status" value="1"/>
</dbReference>
<evidence type="ECO:0000256" key="10">
    <source>
        <dbReference type="SAM" id="Phobius"/>
    </source>
</evidence>
<dbReference type="PROSITE" id="PS50113">
    <property type="entry name" value="PAC"/>
    <property type="match status" value="3"/>
</dbReference>
<dbReference type="Gene3D" id="3.20.20.450">
    <property type="entry name" value="EAL domain"/>
    <property type="match status" value="1"/>
</dbReference>
<dbReference type="AlphaFoldDB" id="A0A845SS91"/>
<dbReference type="InterPro" id="IPR043128">
    <property type="entry name" value="Rev_trsase/Diguanyl_cyclase"/>
</dbReference>
<evidence type="ECO:0000256" key="1">
    <source>
        <dbReference type="ARBA" id="ARBA00001946"/>
    </source>
</evidence>
<dbReference type="InterPro" id="IPR052155">
    <property type="entry name" value="Biofilm_reg_signaling"/>
</dbReference>
<dbReference type="FunFam" id="3.30.70.270:FF:000001">
    <property type="entry name" value="Diguanylate cyclase domain protein"/>
    <property type="match status" value="1"/>
</dbReference>
<feature type="domain" description="GGDEF" evidence="14">
    <location>
        <begin position="719"/>
        <end position="852"/>
    </location>
</feature>
<evidence type="ECO:0000256" key="8">
    <source>
        <dbReference type="ARBA" id="ARBA00023136"/>
    </source>
</evidence>
<evidence type="ECO:0000256" key="2">
    <source>
        <dbReference type="ARBA" id="ARBA00004651"/>
    </source>
</evidence>
<dbReference type="PANTHER" id="PTHR44757:SF4">
    <property type="entry name" value="DIGUANYLATE CYCLASE DGCE-RELATED"/>
    <property type="match status" value="1"/>
</dbReference>
<feature type="transmembrane region" description="Helical" evidence="10">
    <location>
        <begin position="239"/>
        <end position="257"/>
    </location>
</feature>
<feature type="domain" description="PAC" evidence="12">
    <location>
        <begin position="376"/>
        <end position="428"/>
    </location>
</feature>
<feature type="transmembrane region" description="Helical" evidence="10">
    <location>
        <begin position="67"/>
        <end position="85"/>
    </location>
</feature>
<evidence type="ECO:0000256" key="9">
    <source>
        <dbReference type="ARBA" id="ARBA00034247"/>
    </source>
</evidence>
<dbReference type="InterPro" id="IPR000160">
    <property type="entry name" value="GGDEF_dom"/>
</dbReference>
<dbReference type="SUPFAM" id="SSF55785">
    <property type="entry name" value="PYP-like sensor domain (PAS domain)"/>
    <property type="match status" value="3"/>
</dbReference>
<dbReference type="InterPro" id="IPR013656">
    <property type="entry name" value="PAS_4"/>
</dbReference>
<dbReference type="Pfam" id="PF00563">
    <property type="entry name" value="EAL"/>
    <property type="match status" value="1"/>
</dbReference>
<feature type="transmembrane region" description="Helical" evidence="10">
    <location>
        <begin position="43"/>
        <end position="60"/>
    </location>
</feature>
<dbReference type="SMART" id="SM00267">
    <property type="entry name" value="GGDEF"/>
    <property type="match status" value="1"/>
</dbReference>
<evidence type="ECO:0000256" key="7">
    <source>
        <dbReference type="ARBA" id="ARBA00022989"/>
    </source>
</evidence>
<feature type="domain" description="PAS" evidence="11">
    <location>
        <begin position="556"/>
        <end position="601"/>
    </location>
</feature>
<dbReference type="CDD" id="cd00130">
    <property type="entry name" value="PAS"/>
    <property type="match status" value="3"/>
</dbReference>
<dbReference type="EMBL" id="WUBS01000018">
    <property type="protein sequence ID" value="NDL65391.1"/>
    <property type="molecule type" value="Genomic_DNA"/>
</dbReference>
<accession>A0A845SS91</accession>
<protein>
    <recommendedName>
        <fullName evidence="4">diguanylate cyclase</fullName>
        <ecNumber evidence="4">2.7.7.65</ecNumber>
    </recommendedName>
</protein>
<dbReference type="GO" id="GO:0005886">
    <property type="term" value="C:plasma membrane"/>
    <property type="evidence" value="ECO:0007669"/>
    <property type="project" value="UniProtKB-SubCell"/>
</dbReference>
<evidence type="ECO:0000256" key="6">
    <source>
        <dbReference type="ARBA" id="ARBA00022692"/>
    </source>
</evidence>
<keyword evidence="7 10" id="KW-1133">Transmembrane helix</keyword>
<comment type="caution">
    <text evidence="15">The sequence shown here is derived from an EMBL/GenBank/DDBJ whole genome shotgun (WGS) entry which is preliminary data.</text>
</comment>
<keyword evidence="15" id="KW-0808">Transferase</keyword>
<reference evidence="15 16" key="1">
    <citation type="submission" date="2019-12" db="EMBL/GenBank/DDBJ databases">
        <authorList>
            <person name="Lee S.D."/>
        </authorList>
    </citation>
    <scope>NUCLEOTIDE SEQUENCE [LARGE SCALE GENOMIC DNA]</scope>
    <source>
        <strain evidence="15 16">SAP-6</strain>
    </source>
</reference>
<dbReference type="Gene3D" id="2.10.70.100">
    <property type="match status" value="1"/>
</dbReference>
<feature type="domain" description="PAC" evidence="12">
    <location>
        <begin position="635"/>
        <end position="687"/>
    </location>
</feature>
<evidence type="ECO:0000256" key="4">
    <source>
        <dbReference type="ARBA" id="ARBA00012528"/>
    </source>
</evidence>
<keyword evidence="8 10" id="KW-0472">Membrane</keyword>
<dbReference type="NCBIfam" id="TIGR00254">
    <property type="entry name" value="GGDEF"/>
    <property type="match status" value="1"/>
</dbReference>
<keyword evidence="6 10" id="KW-0812">Transmembrane</keyword>
<dbReference type="SMART" id="SM00086">
    <property type="entry name" value="PAC"/>
    <property type="match status" value="3"/>
</dbReference>
<dbReference type="Pfam" id="PF13426">
    <property type="entry name" value="PAS_9"/>
    <property type="match status" value="1"/>
</dbReference>
<keyword evidence="15" id="KW-0548">Nucleotidyltransferase</keyword>
<feature type="domain" description="PAS" evidence="11">
    <location>
        <begin position="302"/>
        <end position="372"/>
    </location>
</feature>
<evidence type="ECO:0000259" key="12">
    <source>
        <dbReference type="PROSITE" id="PS50113"/>
    </source>
</evidence>
<comment type="catalytic activity">
    <reaction evidence="9">
        <text>2 GTP = 3',3'-c-di-GMP + 2 diphosphate</text>
        <dbReference type="Rhea" id="RHEA:24898"/>
        <dbReference type="ChEBI" id="CHEBI:33019"/>
        <dbReference type="ChEBI" id="CHEBI:37565"/>
        <dbReference type="ChEBI" id="CHEBI:58805"/>
        <dbReference type="EC" id="2.7.7.65"/>
    </reaction>
</comment>
<keyword evidence="16" id="KW-1185">Reference proteome</keyword>
<feature type="transmembrane region" description="Helical" evidence="10">
    <location>
        <begin position="158"/>
        <end position="180"/>
    </location>
</feature>
<feature type="transmembrane region" description="Helical" evidence="10">
    <location>
        <begin position="91"/>
        <end position="112"/>
    </location>
</feature>
<evidence type="ECO:0000313" key="15">
    <source>
        <dbReference type="EMBL" id="NDL65391.1"/>
    </source>
</evidence>
<feature type="transmembrane region" description="Helical" evidence="10">
    <location>
        <begin position="216"/>
        <end position="232"/>
    </location>
</feature>
<feature type="domain" description="EAL" evidence="13">
    <location>
        <begin position="868"/>
        <end position="1125"/>
    </location>
</feature>
<dbReference type="SMART" id="SM00052">
    <property type="entry name" value="EAL"/>
    <property type="match status" value="1"/>
</dbReference>
<gene>
    <name evidence="15" type="ORF">GRH90_21905</name>
</gene>
<evidence type="ECO:0000259" key="11">
    <source>
        <dbReference type="PROSITE" id="PS50112"/>
    </source>
</evidence>